<sequence>MLSNCQNTKDNKATTGIEMINIILLCSFQPLNKRNEDS</sequence>
<evidence type="ECO:0000313" key="2">
    <source>
        <dbReference type="Proteomes" id="UP000043437"/>
    </source>
</evidence>
<dbReference type="EMBL" id="CDMG01000006">
    <property type="protein sequence ID" value="CRF52488.1"/>
    <property type="molecule type" value="Genomic_DNA"/>
</dbReference>
<dbReference type="AlphaFoldDB" id="A0A0K2Y0N6"/>
<evidence type="ECO:0000313" key="1">
    <source>
        <dbReference type="EMBL" id="CRF52488.1"/>
    </source>
</evidence>
<reference evidence="2" key="1">
    <citation type="submission" date="2014-12" db="EMBL/GenBank/DDBJ databases">
        <authorList>
            <person name="Jaenicke S."/>
        </authorList>
    </citation>
    <scope>NUCLEOTIDE SEQUENCE [LARGE SCALE GENOMIC DNA]</scope>
</reference>
<protein>
    <submittedName>
        <fullName evidence="1">Uncharacterized protein</fullName>
    </submittedName>
</protein>
<dbReference type="Proteomes" id="UP000043437">
    <property type="component" value="Unassembled WGS sequence"/>
</dbReference>
<proteinExistence type="predicted"/>
<name>A0A0K2Y0N6_9HELI</name>
<gene>
    <name evidence="1" type="ORF">HAL07_09530</name>
</gene>
<organism evidence="1 2">
    <name type="scientific">Helicobacter ailurogastricus</name>
    <dbReference type="NCBI Taxonomy" id="1578720"/>
    <lineage>
        <taxon>Bacteria</taxon>
        <taxon>Pseudomonadati</taxon>
        <taxon>Campylobacterota</taxon>
        <taxon>Epsilonproteobacteria</taxon>
        <taxon>Campylobacterales</taxon>
        <taxon>Helicobacteraceae</taxon>
        <taxon>Helicobacter</taxon>
    </lineage>
</organism>
<accession>A0A0K2Y0N6</accession>